<evidence type="ECO:0000313" key="2">
    <source>
        <dbReference type="EMBL" id="GLQ34043.1"/>
    </source>
</evidence>
<evidence type="ECO:0000259" key="1">
    <source>
        <dbReference type="Pfam" id="PF07484"/>
    </source>
</evidence>
<dbReference type="InterPro" id="IPR011083">
    <property type="entry name" value="Phage_tail_collar_dom"/>
</dbReference>
<dbReference type="InterPro" id="IPR037053">
    <property type="entry name" value="Phage_tail_collar_dom_sf"/>
</dbReference>
<gene>
    <name evidence="2" type="ORF">GCM10007939_03260</name>
</gene>
<name>A0ABQ5VRK1_9RHOB</name>
<keyword evidence="3" id="KW-1185">Reference proteome</keyword>
<feature type="domain" description="Phage tail collar" evidence="1">
    <location>
        <begin position="1"/>
        <end position="52"/>
    </location>
</feature>
<proteinExistence type="predicted"/>
<protein>
    <submittedName>
        <fullName evidence="2">Microcystin dependent MdpB family protein</fullName>
    </submittedName>
</protein>
<dbReference type="SUPFAM" id="SSF88874">
    <property type="entry name" value="Receptor-binding domain of short tail fibre protein gp12"/>
    <property type="match status" value="1"/>
</dbReference>
<sequence length="160" mass="16855">MFGGIIAPMGWAFCHGQLLNTNSNPALFAIIGTKYGGDGQSKFALPDLRGRVAVHHGQGPNLSLKTQGQQGGLETVKLTEDHLPAHNHNVIASGARATTTSPNGQFLAMEKIYHQDSTPSPKLNSKTIGLAGSNSSHTNIQASLVVNFIIALTGTFPVRS</sequence>
<comment type="caution">
    <text evidence="2">The sequence shown here is derived from an EMBL/GenBank/DDBJ whole genome shotgun (WGS) entry which is preliminary data.</text>
</comment>
<reference evidence="3" key="1">
    <citation type="journal article" date="2019" name="Int. J. Syst. Evol. Microbiol.">
        <title>The Global Catalogue of Microorganisms (GCM) 10K type strain sequencing project: providing services to taxonomists for standard genome sequencing and annotation.</title>
        <authorList>
            <consortium name="The Broad Institute Genomics Platform"/>
            <consortium name="The Broad Institute Genome Sequencing Center for Infectious Disease"/>
            <person name="Wu L."/>
            <person name="Ma J."/>
        </authorList>
    </citation>
    <scope>NUCLEOTIDE SEQUENCE [LARGE SCALE GENOMIC DNA]</scope>
    <source>
        <strain evidence="3">NBRC 110140</strain>
    </source>
</reference>
<dbReference type="Proteomes" id="UP001156694">
    <property type="component" value="Unassembled WGS sequence"/>
</dbReference>
<dbReference type="Gene3D" id="3.90.1340.10">
    <property type="entry name" value="Phage tail collar domain"/>
    <property type="match status" value="1"/>
</dbReference>
<dbReference type="Pfam" id="PF07484">
    <property type="entry name" value="Collar"/>
    <property type="match status" value="1"/>
</dbReference>
<evidence type="ECO:0000313" key="3">
    <source>
        <dbReference type="Proteomes" id="UP001156694"/>
    </source>
</evidence>
<dbReference type="EMBL" id="BSNN01000002">
    <property type="protein sequence ID" value="GLQ34043.1"/>
    <property type="molecule type" value="Genomic_DNA"/>
</dbReference>
<accession>A0ABQ5VRK1</accession>
<organism evidence="2 3">
    <name type="scientific">Amylibacter marinus</name>
    <dbReference type="NCBI Taxonomy" id="1475483"/>
    <lineage>
        <taxon>Bacteria</taxon>
        <taxon>Pseudomonadati</taxon>
        <taxon>Pseudomonadota</taxon>
        <taxon>Alphaproteobacteria</taxon>
        <taxon>Rhodobacterales</taxon>
        <taxon>Paracoccaceae</taxon>
        <taxon>Amylibacter</taxon>
    </lineage>
</organism>